<proteinExistence type="predicted"/>
<dbReference type="AlphaFoldDB" id="A0A6J8DRD7"/>
<gene>
    <name evidence="2" type="ORF">MCOR_43754</name>
</gene>
<accession>A0A6J8DRD7</accession>
<dbReference type="Pfam" id="PF12248">
    <property type="entry name" value="Methyltransf_FA"/>
    <property type="match status" value="1"/>
</dbReference>
<feature type="domain" description="Farnesoic acid O-methyl transferase" evidence="1">
    <location>
        <begin position="44"/>
        <end position="170"/>
    </location>
</feature>
<evidence type="ECO:0000259" key="1">
    <source>
        <dbReference type="Pfam" id="PF12248"/>
    </source>
</evidence>
<evidence type="ECO:0000313" key="2">
    <source>
        <dbReference type="EMBL" id="CAC5410576.1"/>
    </source>
</evidence>
<name>A0A6J8DRD7_MYTCO</name>
<dbReference type="OrthoDB" id="6080122at2759"/>
<protein>
    <recommendedName>
        <fullName evidence="1">Farnesoic acid O-methyl transferase domain-containing protein</fullName>
    </recommendedName>
</protein>
<dbReference type="EMBL" id="CACVKT020007774">
    <property type="protein sequence ID" value="CAC5410576.1"/>
    <property type="molecule type" value="Genomic_DNA"/>
</dbReference>
<evidence type="ECO:0000313" key="3">
    <source>
        <dbReference type="Proteomes" id="UP000507470"/>
    </source>
</evidence>
<sequence length="257" mass="29575">MLKRTHSYLLIFCCSGILGEEIKITLEGKKDKHLLSEFNALPTHEKFVSFKLKSCHEGVIWFLSKSTGFDNDYVYYTMYRAYIGGYFNTLSMLQEFKEGTMFEQHRIQGTQVDCNNYKQFWFSWDVGYLMVGKGNIKNQSVLLIFQPKCPFDIKEIGISGHNLLTHWIFNTANSNTTTQQEQENTQITTTYRLTLSCQASRVVLTMDTESTIECLIMCTNDKQCSRALYKSDLSPNCVLVTGEPVRDGTRPNYMPSN</sequence>
<reference evidence="2 3" key="1">
    <citation type="submission" date="2020-06" db="EMBL/GenBank/DDBJ databases">
        <authorList>
            <person name="Li R."/>
            <person name="Bekaert M."/>
        </authorList>
    </citation>
    <scope>NUCLEOTIDE SEQUENCE [LARGE SCALE GENOMIC DNA]</scope>
    <source>
        <strain evidence="3">wild</strain>
    </source>
</reference>
<dbReference type="InterPro" id="IPR022041">
    <property type="entry name" value="Methyltransf_FA"/>
</dbReference>
<keyword evidence="3" id="KW-1185">Reference proteome</keyword>
<dbReference type="Proteomes" id="UP000507470">
    <property type="component" value="Unassembled WGS sequence"/>
</dbReference>
<organism evidence="2 3">
    <name type="scientific">Mytilus coruscus</name>
    <name type="common">Sea mussel</name>
    <dbReference type="NCBI Taxonomy" id="42192"/>
    <lineage>
        <taxon>Eukaryota</taxon>
        <taxon>Metazoa</taxon>
        <taxon>Spiralia</taxon>
        <taxon>Lophotrochozoa</taxon>
        <taxon>Mollusca</taxon>
        <taxon>Bivalvia</taxon>
        <taxon>Autobranchia</taxon>
        <taxon>Pteriomorphia</taxon>
        <taxon>Mytilida</taxon>
        <taxon>Mytiloidea</taxon>
        <taxon>Mytilidae</taxon>
        <taxon>Mytilinae</taxon>
        <taxon>Mytilus</taxon>
    </lineage>
</organism>